<dbReference type="GO" id="GO:0005525">
    <property type="term" value="F:GTP binding"/>
    <property type="evidence" value="ECO:0007669"/>
    <property type="project" value="InterPro"/>
</dbReference>
<evidence type="ECO:0000313" key="5">
    <source>
        <dbReference type="EMBL" id="KAF2136538.1"/>
    </source>
</evidence>
<dbReference type="GO" id="GO:0016559">
    <property type="term" value="P:peroxisome fission"/>
    <property type="evidence" value="ECO:0007669"/>
    <property type="project" value="TreeGrafter"/>
</dbReference>
<dbReference type="FunFam" id="3.40.50.300:FF:001425">
    <property type="entry name" value="Dynamin GTPase, putative"/>
    <property type="match status" value="1"/>
</dbReference>
<organism evidence="5 6">
    <name type="scientific">Aplosporella prunicola CBS 121167</name>
    <dbReference type="NCBI Taxonomy" id="1176127"/>
    <lineage>
        <taxon>Eukaryota</taxon>
        <taxon>Fungi</taxon>
        <taxon>Dikarya</taxon>
        <taxon>Ascomycota</taxon>
        <taxon>Pezizomycotina</taxon>
        <taxon>Dothideomycetes</taxon>
        <taxon>Dothideomycetes incertae sedis</taxon>
        <taxon>Botryosphaeriales</taxon>
        <taxon>Aplosporellaceae</taxon>
        <taxon>Aplosporella</taxon>
    </lineage>
</organism>
<evidence type="ECO:0008006" key="7">
    <source>
        <dbReference type="Google" id="ProtNLM"/>
    </source>
</evidence>
<reference evidence="5" key="1">
    <citation type="journal article" date="2020" name="Stud. Mycol.">
        <title>101 Dothideomycetes genomes: a test case for predicting lifestyles and emergence of pathogens.</title>
        <authorList>
            <person name="Haridas S."/>
            <person name="Albert R."/>
            <person name="Binder M."/>
            <person name="Bloem J."/>
            <person name="Labutti K."/>
            <person name="Salamov A."/>
            <person name="Andreopoulos B."/>
            <person name="Baker S."/>
            <person name="Barry K."/>
            <person name="Bills G."/>
            <person name="Bluhm B."/>
            <person name="Cannon C."/>
            <person name="Castanera R."/>
            <person name="Culley D."/>
            <person name="Daum C."/>
            <person name="Ezra D."/>
            <person name="Gonzalez J."/>
            <person name="Henrissat B."/>
            <person name="Kuo A."/>
            <person name="Liang C."/>
            <person name="Lipzen A."/>
            <person name="Lutzoni F."/>
            <person name="Magnuson J."/>
            <person name="Mondo S."/>
            <person name="Nolan M."/>
            <person name="Ohm R."/>
            <person name="Pangilinan J."/>
            <person name="Park H.-J."/>
            <person name="Ramirez L."/>
            <person name="Alfaro M."/>
            <person name="Sun H."/>
            <person name="Tritt A."/>
            <person name="Yoshinaga Y."/>
            <person name="Zwiers L.-H."/>
            <person name="Turgeon B."/>
            <person name="Goodwin S."/>
            <person name="Spatafora J."/>
            <person name="Crous P."/>
            <person name="Grigoriev I."/>
        </authorList>
    </citation>
    <scope>NUCLEOTIDE SEQUENCE</scope>
    <source>
        <strain evidence="5">CBS 121167</strain>
    </source>
</reference>
<dbReference type="GO" id="GO:0003924">
    <property type="term" value="F:GTPase activity"/>
    <property type="evidence" value="ECO:0007669"/>
    <property type="project" value="InterPro"/>
</dbReference>
<dbReference type="GO" id="GO:0005874">
    <property type="term" value="C:microtubule"/>
    <property type="evidence" value="ECO:0007669"/>
    <property type="project" value="TreeGrafter"/>
</dbReference>
<dbReference type="Pfam" id="PF01031">
    <property type="entry name" value="Dynamin_M"/>
    <property type="match status" value="1"/>
</dbReference>
<dbReference type="GO" id="GO:0000266">
    <property type="term" value="P:mitochondrial fission"/>
    <property type="evidence" value="ECO:0007669"/>
    <property type="project" value="TreeGrafter"/>
</dbReference>
<dbReference type="GO" id="GO:0016020">
    <property type="term" value="C:membrane"/>
    <property type="evidence" value="ECO:0007669"/>
    <property type="project" value="TreeGrafter"/>
</dbReference>
<dbReference type="PANTHER" id="PTHR11566:SF66">
    <property type="entry name" value="INTERFERON-INDUCED GTP-BINDING PROTEIN MX"/>
    <property type="match status" value="1"/>
</dbReference>
<feature type="domain" description="Dynamin-type G" evidence="4">
    <location>
        <begin position="34"/>
        <end position="321"/>
    </location>
</feature>
<dbReference type="InterPro" id="IPR030381">
    <property type="entry name" value="G_DYNAMIN_dom"/>
</dbReference>
<protein>
    <recommendedName>
        <fullName evidence="7">GED domain-containing protein</fullName>
    </recommendedName>
</protein>
<dbReference type="EMBL" id="ML995518">
    <property type="protein sequence ID" value="KAF2136538.1"/>
    <property type="molecule type" value="Genomic_DNA"/>
</dbReference>
<dbReference type="PRINTS" id="PR00195">
    <property type="entry name" value="DYNAMIN"/>
</dbReference>
<dbReference type="GO" id="GO:0006897">
    <property type="term" value="P:endocytosis"/>
    <property type="evidence" value="ECO:0007669"/>
    <property type="project" value="TreeGrafter"/>
</dbReference>
<dbReference type="GeneID" id="54303360"/>
<proteinExistence type="predicted"/>
<dbReference type="AlphaFoldDB" id="A0A6A6AZ41"/>
<keyword evidence="6" id="KW-1185">Reference proteome</keyword>
<dbReference type="InterPro" id="IPR022812">
    <property type="entry name" value="Dynamin"/>
</dbReference>
<dbReference type="InterPro" id="IPR020850">
    <property type="entry name" value="GED_dom"/>
</dbReference>
<keyword evidence="2" id="KW-0342">GTP-binding</keyword>
<dbReference type="CDD" id="cd08771">
    <property type="entry name" value="DLP_1"/>
    <property type="match status" value="1"/>
</dbReference>
<dbReference type="InterPro" id="IPR045063">
    <property type="entry name" value="Dynamin_N"/>
</dbReference>
<evidence type="ECO:0000259" key="4">
    <source>
        <dbReference type="PROSITE" id="PS51718"/>
    </source>
</evidence>
<dbReference type="OrthoDB" id="415706at2759"/>
<gene>
    <name evidence="5" type="ORF">K452DRAFT_353894</name>
</gene>
<feature type="domain" description="GED" evidence="3">
    <location>
        <begin position="630"/>
        <end position="721"/>
    </location>
</feature>
<evidence type="ECO:0000256" key="1">
    <source>
        <dbReference type="ARBA" id="ARBA00022741"/>
    </source>
</evidence>
<dbReference type="InterPro" id="IPR000375">
    <property type="entry name" value="Dynamin_stalk"/>
</dbReference>
<dbReference type="Gene3D" id="1.20.120.1240">
    <property type="entry name" value="Dynamin, middle domain"/>
    <property type="match status" value="1"/>
</dbReference>
<dbReference type="Proteomes" id="UP000799438">
    <property type="component" value="Unassembled WGS sequence"/>
</dbReference>
<dbReference type="GO" id="GO:0048312">
    <property type="term" value="P:intracellular distribution of mitochondria"/>
    <property type="evidence" value="ECO:0007669"/>
    <property type="project" value="TreeGrafter"/>
</dbReference>
<evidence type="ECO:0000259" key="3">
    <source>
        <dbReference type="PROSITE" id="PS51388"/>
    </source>
</evidence>
<dbReference type="PROSITE" id="PS51388">
    <property type="entry name" value="GED"/>
    <property type="match status" value="1"/>
</dbReference>
<dbReference type="InterPro" id="IPR027417">
    <property type="entry name" value="P-loop_NTPase"/>
</dbReference>
<dbReference type="PANTHER" id="PTHR11566">
    <property type="entry name" value="DYNAMIN"/>
    <property type="match status" value="1"/>
</dbReference>
<evidence type="ECO:0000256" key="2">
    <source>
        <dbReference type="ARBA" id="ARBA00023134"/>
    </source>
</evidence>
<dbReference type="GO" id="GO:0005739">
    <property type="term" value="C:mitochondrion"/>
    <property type="evidence" value="ECO:0007669"/>
    <property type="project" value="TreeGrafter"/>
</dbReference>
<dbReference type="SUPFAM" id="SSF52540">
    <property type="entry name" value="P-loop containing nucleoside triphosphate hydrolases"/>
    <property type="match status" value="1"/>
</dbReference>
<dbReference type="Gene3D" id="3.40.50.300">
    <property type="entry name" value="P-loop containing nucleotide triphosphate hydrolases"/>
    <property type="match status" value="1"/>
</dbReference>
<sequence>MQFNTTSLESLQSDEQRRVLDAIAQMRKCGLEDVLSIPQIVVCGDQSAGKSSVLEAITEIPFPRNDNLCTRFATEIILRRAEVESITIKVIPDITRTEKDKESIRAFQASITNFEELPKIMDKAMSVMGIDEDGHAGQAFSRDTLSVEIEGPSRPQLILVDLPGLIQNESKGVTATDIALVAEITDRYISQPRTVCLAVISATNDYANQGILSKVRNVDPQGDRTLGIITKPDRLPAGSGSESAFIGLALNHDISLGLGWHVLKNRSYEERSYSFTERKASEALFFANSNWSHLPKDCIGVESLVERLSALLFEHVKRQLPDVQADVSNKFSETQEQLKIMGKRRATPQECRDYLMQLSLDVFLVCKAAVDGHYEGDYFNRGMDQAFHASSPSDLHRLRAMVQSVNAKFTTTIRTKGHTYYFAKPGEEDSIDPSLAALQLAATTFPTKSPKVLQRSQAIAWVGRVLTQNRGRELQGNFNPLIVGELFWQQSSKWEHLAAEHVKEVAAMCSNFLHKLLLEKYPKHIYSRLWTSHIQAALETKYKAAERELKLIIEDQKSYPINYNHYYTDTMSKYRKEREGKALAQCVKAAIIRRRVADCTSDHISTTVNIDKAVKEFTRMTDPDMEKRSCEEALDCLVTIYKVSQKTFIANVTTQVIERHLLRGLEKIFSPVVVNALSDQAVTAIAAEPGAAKRQRAFLEDRIAKLEDGRRILSGLERLSL</sequence>
<dbReference type="Pfam" id="PF00350">
    <property type="entry name" value="Dynamin_N"/>
    <property type="match status" value="1"/>
</dbReference>
<dbReference type="GO" id="GO:0008017">
    <property type="term" value="F:microtubule binding"/>
    <property type="evidence" value="ECO:0007669"/>
    <property type="project" value="TreeGrafter"/>
</dbReference>
<accession>A0A6A6AZ41</accession>
<evidence type="ECO:0000313" key="6">
    <source>
        <dbReference type="Proteomes" id="UP000799438"/>
    </source>
</evidence>
<dbReference type="PROSITE" id="PS51718">
    <property type="entry name" value="G_DYNAMIN_2"/>
    <property type="match status" value="1"/>
</dbReference>
<keyword evidence="1" id="KW-0547">Nucleotide-binding</keyword>
<dbReference type="SMART" id="SM00053">
    <property type="entry name" value="DYNc"/>
    <property type="match status" value="1"/>
</dbReference>
<dbReference type="RefSeq" id="XP_033392256.1">
    <property type="nucleotide sequence ID" value="XM_033545854.1"/>
</dbReference>
<dbReference type="InterPro" id="IPR001401">
    <property type="entry name" value="Dynamin_GTPase"/>
</dbReference>
<name>A0A6A6AZ41_9PEZI</name>